<organism evidence="2 3">
    <name type="scientific">Sporosarcina pasteurii</name>
    <name type="common">Bacillus pasteurii</name>
    <dbReference type="NCBI Taxonomy" id="1474"/>
    <lineage>
        <taxon>Bacteria</taxon>
        <taxon>Bacillati</taxon>
        <taxon>Bacillota</taxon>
        <taxon>Bacilli</taxon>
        <taxon>Bacillales</taxon>
        <taxon>Caryophanaceae</taxon>
        <taxon>Sporosarcina</taxon>
    </lineage>
</organism>
<evidence type="ECO:0000256" key="1">
    <source>
        <dbReference type="SAM" id="Phobius"/>
    </source>
</evidence>
<dbReference type="RefSeq" id="WP_115360681.1">
    <property type="nucleotide sequence ID" value="NZ_CP038012.1"/>
</dbReference>
<keyword evidence="1" id="KW-0472">Membrane</keyword>
<dbReference type="PANTHER" id="PTHR40042:SF1">
    <property type="entry name" value="DUF1405 DOMAIN-CONTAINING PROTEIN"/>
    <property type="match status" value="1"/>
</dbReference>
<evidence type="ECO:0000313" key="2">
    <source>
        <dbReference type="EMBL" id="SUJ02753.1"/>
    </source>
</evidence>
<keyword evidence="1" id="KW-1133">Transmembrane helix</keyword>
<feature type="transmembrane region" description="Helical" evidence="1">
    <location>
        <begin position="126"/>
        <end position="147"/>
    </location>
</feature>
<dbReference type="OrthoDB" id="152213at2"/>
<dbReference type="EMBL" id="UGYZ01000002">
    <property type="protein sequence ID" value="SUJ02753.1"/>
    <property type="molecule type" value="Genomic_DNA"/>
</dbReference>
<proteinExistence type="predicted"/>
<sequence length="198" mass="23242">MNSLIMRVWLILSHKSFLWILLFVNILGTVYGYDWYKWQLIITEPKFWLFVPDSPTASLFFCFAIIGWLMNRNFKLMEALALITLVKYGLWAVVMNILTLLETGSIGWVGWMLVISHFAMAVQAVLYIPFYQFSIGHIILAAVWTLHNDVIDYVFGQMPIYGELMKYIHQIGYFTFWLSLFCVMIAYLVWKKVIIKPS</sequence>
<evidence type="ECO:0000313" key="3">
    <source>
        <dbReference type="Proteomes" id="UP000254519"/>
    </source>
</evidence>
<feature type="transmembrane region" description="Helical" evidence="1">
    <location>
        <begin position="167"/>
        <end position="190"/>
    </location>
</feature>
<protein>
    <submittedName>
        <fullName evidence="2">Predicted membrane protein</fullName>
    </submittedName>
</protein>
<feature type="transmembrane region" description="Helical" evidence="1">
    <location>
        <begin position="16"/>
        <end position="36"/>
    </location>
</feature>
<keyword evidence="1" id="KW-0812">Transmembrane</keyword>
<dbReference type="Pfam" id="PF07187">
    <property type="entry name" value="DUF1405"/>
    <property type="match status" value="1"/>
</dbReference>
<dbReference type="AlphaFoldDB" id="A0A380BLK5"/>
<gene>
    <name evidence="2" type="ORF">NCTC4822_01301</name>
</gene>
<feature type="transmembrane region" description="Helical" evidence="1">
    <location>
        <begin position="48"/>
        <end position="70"/>
    </location>
</feature>
<dbReference type="PANTHER" id="PTHR40042">
    <property type="entry name" value="HYPOTHETICAL MEMBRANE SPANNING PROTEIN"/>
    <property type="match status" value="1"/>
</dbReference>
<dbReference type="InterPro" id="IPR009845">
    <property type="entry name" value="DUF1405"/>
</dbReference>
<feature type="transmembrane region" description="Helical" evidence="1">
    <location>
        <begin position="90"/>
        <end position="114"/>
    </location>
</feature>
<dbReference type="Proteomes" id="UP000254519">
    <property type="component" value="Unassembled WGS sequence"/>
</dbReference>
<reference evidence="2 3" key="1">
    <citation type="submission" date="2018-06" db="EMBL/GenBank/DDBJ databases">
        <authorList>
            <consortium name="Pathogen Informatics"/>
            <person name="Doyle S."/>
        </authorList>
    </citation>
    <scope>NUCLEOTIDE SEQUENCE [LARGE SCALE GENOMIC DNA]</scope>
    <source>
        <strain evidence="3">ATCC 11859 / DSM 33 / NCIB 8841 / NCTC 4822</strain>
    </source>
</reference>
<accession>A0A380BLK5</accession>
<name>A0A380BLK5_SPOPA</name>
<keyword evidence="3" id="KW-1185">Reference proteome</keyword>